<evidence type="ECO:0000256" key="11">
    <source>
        <dbReference type="ARBA" id="ARBA00023136"/>
    </source>
</evidence>
<reference evidence="15 16" key="1">
    <citation type="journal article" date="2018" name="MBio">
        <title>Comparative Genomics Reveals the Core Gene Toolbox for the Fungus-Insect Symbiosis.</title>
        <authorList>
            <person name="Wang Y."/>
            <person name="Stata M."/>
            <person name="Wang W."/>
            <person name="Stajich J.E."/>
            <person name="White M.M."/>
            <person name="Moncalvo J.M."/>
        </authorList>
    </citation>
    <scope>NUCLEOTIDE SEQUENCE [LARGE SCALE GENOMIC DNA]</scope>
    <source>
        <strain evidence="15 16">SC-DP-2</strain>
    </source>
</reference>
<feature type="transmembrane region" description="Helical" evidence="13">
    <location>
        <begin position="650"/>
        <end position="671"/>
    </location>
</feature>
<evidence type="ECO:0000256" key="9">
    <source>
        <dbReference type="ARBA" id="ARBA00023128"/>
    </source>
</evidence>
<dbReference type="Gene3D" id="3.40.50.300">
    <property type="entry name" value="P-loop containing nucleotide triphosphate hydrolases"/>
    <property type="match status" value="1"/>
</dbReference>
<evidence type="ECO:0000259" key="14">
    <source>
        <dbReference type="PROSITE" id="PS51718"/>
    </source>
</evidence>
<dbReference type="PROSITE" id="PS51718">
    <property type="entry name" value="G_DYNAMIN_2"/>
    <property type="match status" value="1"/>
</dbReference>
<evidence type="ECO:0000313" key="15">
    <source>
        <dbReference type="EMBL" id="PVV00662.1"/>
    </source>
</evidence>
<dbReference type="FunFam" id="3.40.50.300:FF:000638">
    <property type="entry name" value="Transmembrane GTPase Fzo1, putative"/>
    <property type="match status" value="1"/>
</dbReference>
<comment type="subcellular location">
    <subcellularLocation>
        <location evidence="1">Mitochondrion membrane</location>
        <topology evidence="1">Multi-pass membrane protein</topology>
    </subcellularLocation>
    <subcellularLocation>
        <location evidence="2">Mitochondrion outer membrane</location>
    </subcellularLocation>
</comment>
<dbReference type="SUPFAM" id="SSF52540">
    <property type="entry name" value="P-loop containing nucleoside triphosphate hydrolases"/>
    <property type="match status" value="1"/>
</dbReference>
<keyword evidence="3 13" id="KW-0812">Transmembrane</keyword>
<dbReference type="PANTHER" id="PTHR10465">
    <property type="entry name" value="TRANSMEMBRANE GTPASE FZO1"/>
    <property type="match status" value="1"/>
</dbReference>
<sequence length="774" mass="87898">MDNLRNSDVQQRAQVFSDKSSRLQKYLGETKNLIHSLRLFSSSRYPVHYPINTFSPRLNVSLGSSENFYNLSTPKGFNSPASLSRANTFFQDSHDSEDNEDNTSTISGLDSLSVLKVDARLFKNNNSDLVSSLEGTSVSRLLEECLLNSEAHIDKLIYRVADNSSKILITGDLNAGKTTLINSLIRKQVLPVDQQPCTMLFCEVLESSKNGDREEIHGISDISKYNTNDPSTYTLVSHQDLEDTVFENKQMFQQLKVYLNESNGPYSSLLHNGTVDISFIDSPGLNRDSIKTTQLFARQEEIDVVVFVVNAENHFTLSGQEFLASAGKEKAHIFIVVNKFDAIRKKEKCRSMIMEQICELSPETYEMSKNLVHFISAKNVNSKDSVPQEFDSMERSLRWWTLEQRFKSKLAPAQRYILNVLGDLQFIAAENTAIALKSIREINDALRASTPRYERLLDQRILATNRSELIVDDSSSKVQEYSEEHLNTIVHNLEASAFNVNYSGIFSVWDYAEQVLVTMVNHIKHELYECVNFSKSIVGSSINELNKLDLERSKLEGGSMNDNLSIKPLSKITEEKDTYSDSLEQIEKIIGDLSTISISVTDFVDFNWEKLQISGSLFFSASSLFFYTKFANISNLIDFVNFSSRLSPRALGGSFFLVAGALGFGSVMYLFNNTDATVRGKLSKRIKQKMIKNKHISSNVRVLVTSTNRAIRPFAWQFQTNFQKMLEAEERKRADHLRSRQLSQEAQMFFDELRAKISTLSRNVRSISSDEYFK</sequence>
<evidence type="ECO:0000256" key="13">
    <source>
        <dbReference type="SAM" id="Phobius"/>
    </source>
</evidence>
<name>A0A2T9Z7Y4_9FUNG</name>
<dbReference type="GO" id="GO:0003924">
    <property type="term" value="F:GTPase activity"/>
    <property type="evidence" value="ECO:0007669"/>
    <property type="project" value="InterPro"/>
</dbReference>
<keyword evidence="8" id="KW-0175">Coiled coil</keyword>
<evidence type="ECO:0000256" key="4">
    <source>
        <dbReference type="ARBA" id="ARBA00022741"/>
    </source>
</evidence>
<keyword evidence="9" id="KW-0496">Mitochondrion</keyword>
<dbReference type="InterPro" id="IPR027417">
    <property type="entry name" value="P-loop_NTPase"/>
</dbReference>
<dbReference type="InterPro" id="IPR045063">
    <property type="entry name" value="Dynamin_N"/>
</dbReference>
<evidence type="ECO:0000256" key="7">
    <source>
        <dbReference type="ARBA" id="ARBA00022989"/>
    </source>
</evidence>
<evidence type="ECO:0000256" key="2">
    <source>
        <dbReference type="ARBA" id="ARBA00004294"/>
    </source>
</evidence>
<keyword evidence="10" id="KW-0342">GTP-binding</keyword>
<proteinExistence type="predicted"/>
<dbReference type="EMBL" id="MBFS01001754">
    <property type="protein sequence ID" value="PVV00662.1"/>
    <property type="molecule type" value="Genomic_DNA"/>
</dbReference>
<dbReference type="InterPro" id="IPR027094">
    <property type="entry name" value="Mitofusin_fam"/>
</dbReference>
<dbReference type="AlphaFoldDB" id="A0A2T9Z7Y4"/>
<keyword evidence="16" id="KW-1185">Reference proteome</keyword>
<dbReference type="InterPro" id="IPR030381">
    <property type="entry name" value="G_DYNAMIN_dom"/>
</dbReference>
<protein>
    <recommendedName>
        <fullName evidence="14">Dynamin-type G domain-containing protein</fullName>
    </recommendedName>
</protein>
<keyword evidence="5" id="KW-1000">Mitochondrion outer membrane</keyword>
<comment type="catalytic activity">
    <reaction evidence="12">
        <text>GTP + H2O = GDP + phosphate + H(+)</text>
        <dbReference type="Rhea" id="RHEA:19669"/>
        <dbReference type="ChEBI" id="CHEBI:15377"/>
        <dbReference type="ChEBI" id="CHEBI:15378"/>
        <dbReference type="ChEBI" id="CHEBI:37565"/>
        <dbReference type="ChEBI" id="CHEBI:43474"/>
        <dbReference type="ChEBI" id="CHEBI:58189"/>
    </reaction>
</comment>
<dbReference type="GO" id="GO:0008053">
    <property type="term" value="P:mitochondrial fusion"/>
    <property type="evidence" value="ECO:0007669"/>
    <property type="project" value="TreeGrafter"/>
</dbReference>
<keyword evidence="4" id="KW-0547">Nucleotide-binding</keyword>
<evidence type="ECO:0000256" key="6">
    <source>
        <dbReference type="ARBA" id="ARBA00022801"/>
    </source>
</evidence>
<evidence type="ECO:0000313" key="16">
    <source>
        <dbReference type="Proteomes" id="UP000245609"/>
    </source>
</evidence>
<keyword evidence="11 13" id="KW-0472">Membrane</keyword>
<dbReference type="GO" id="GO:0005525">
    <property type="term" value="F:GTP binding"/>
    <property type="evidence" value="ECO:0007669"/>
    <property type="project" value="UniProtKB-KW"/>
</dbReference>
<dbReference type="Pfam" id="PF00350">
    <property type="entry name" value="Dynamin_N"/>
    <property type="match status" value="1"/>
</dbReference>
<gene>
    <name evidence="15" type="ORF">BB560_004945</name>
</gene>
<evidence type="ECO:0000256" key="5">
    <source>
        <dbReference type="ARBA" id="ARBA00022787"/>
    </source>
</evidence>
<keyword evidence="7 13" id="KW-1133">Transmembrane helix</keyword>
<dbReference type="GO" id="GO:0051646">
    <property type="term" value="P:mitochondrion localization"/>
    <property type="evidence" value="ECO:0007669"/>
    <property type="project" value="TreeGrafter"/>
</dbReference>
<evidence type="ECO:0000256" key="12">
    <source>
        <dbReference type="ARBA" id="ARBA00048548"/>
    </source>
</evidence>
<evidence type="ECO:0000256" key="3">
    <source>
        <dbReference type="ARBA" id="ARBA00022692"/>
    </source>
</evidence>
<dbReference type="STRING" id="133381.A0A2T9Z7Y4"/>
<dbReference type="PANTHER" id="PTHR10465:SF0">
    <property type="entry name" value="SARCALUMENIN"/>
    <property type="match status" value="1"/>
</dbReference>
<keyword evidence="6" id="KW-0378">Hydrolase</keyword>
<evidence type="ECO:0000256" key="8">
    <source>
        <dbReference type="ARBA" id="ARBA00023054"/>
    </source>
</evidence>
<feature type="domain" description="Dynamin-type G" evidence="14">
    <location>
        <begin position="161"/>
        <end position="430"/>
    </location>
</feature>
<comment type="caution">
    <text evidence="15">The sequence shown here is derived from an EMBL/GenBank/DDBJ whole genome shotgun (WGS) entry which is preliminary data.</text>
</comment>
<dbReference type="Proteomes" id="UP000245609">
    <property type="component" value="Unassembled WGS sequence"/>
</dbReference>
<organism evidence="15 16">
    <name type="scientific">Smittium megazygosporum</name>
    <dbReference type="NCBI Taxonomy" id="133381"/>
    <lineage>
        <taxon>Eukaryota</taxon>
        <taxon>Fungi</taxon>
        <taxon>Fungi incertae sedis</taxon>
        <taxon>Zoopagomycota</taxon>
        <taxon>Kickxellomycotina</taxon>
        <taxon>Harpellomycetes</taxon>
        <taxon>Harpellales</taxon>
        <taxon>Legeriomycetaceae</taxon>
        <taxon>Smittium</taxon>
    </lineage>
</organism>
<evidence type="ECO:0000256" key="1">
    <source>
        <dbReference type="ARBA" id="ARBA00004225"/>
    </source>
</evidence>
<dbReference type="GO" id="GO:0005741">
    <property type="term" value="C:mitochondrial outer membrane"/>
    <property type="evidence" value="ECO:0007669"/>
    <property type="project" value="UniProtKB-SubCell"/>
</dbReference>
<evidence type="ECO:0000256" key="10">
    <source>
        <dbReference type="ARBA" id="ARBA00023134"/>
    </source>
</evidence>
<dbReference type="OrthoDB" id="9984778at2759"/>
<accession>A0A2T9Z7Y4</accession>